<sequence>MENPDTQGSPAPESEEDETSEEFRTQLQSVQKQLEALSSLPITIQATIAALTEQLSVLAQPKRKSKSITPRPEAGSSATTQADGADASATSGDAVPEVSETFEVTEYSKTEASAAESEQSASSDDGEHIIYTDEQLEKLQEKMREHDIEWTDRNDKSIQKPQYQTVEWAIKARRCYLVLQEEEEVEYITLPLRISQAIYTGEESDATSTHCQQLTTQPTQDTLPATVEAQ</sequence>
<feature type="region of interest" description="Disordered" evidence="1">
    <location>
        <begin position="1"/>
        <end position="27"/>
    </location>
</feature>
<evidence type="ECO:0000313" key="3">
    <source>
        <dbReference type="Proteomes" id="UP000008820"/>
    </source>
</evidence>
<organism evidence="2 3">
    <name type="scientific">Aedes aegypti</name>
    <name type="common">Yellowfever mosquito</name>
    <name type="synonym">Culex aegypti</name>
    <dbReference type="NCBI Taxonomy" id="7159"/>
    <lineage>
        <taxon>Eukaryota</taxon>
        <taxon>Metazoa</taxon>
        <taxon>Ecdysozoa</taxon>
        <taxon>Arthropoda</taxon>
        <taxon>Hexapoda</taxon>
        <taxon>Insecta</taxon>
        <taxon>Pterygota</taxon>
        <taxon>Neoptera</taxon>
        <taxon>Endopterygota</taxon>
        <taxon>Diptera</taxon>
        <taxon>Nematocera</taxon>
        <taxon>Culicoidea</taxon>
        <taxon>Culicidae</taxon>
        <taxon>Culicinae</taxon>
        <taxon>Aedini</taxon>
        <taxon>Aedes</taxon>
        <taxon>Stegomyia</taxon>
    </lineage>
</organism>
<accession>A0A6I8TS80</accession>
<name>A0A6I8TS80_AEDAE</name>
<reference evidence="2 3" key="1">
    <citation type="submission" date="2017-06" db="EMBL/GenBank/DDBJ databases">
        <title>Aedes aegypti genome working group (AGWG) sequencing and assembly.</title>
        <authorList>
            <consortium name="Aedes aegypti Genome Working Group (AGWG)"/>
            <person name="Matthews B.J."/>
        </authorList>
    </citation>
    <scope>NUCLEOTIDE SEQUENCE [LARGE SCALE GENOMIC DNA]</scope>
    <source>
        <strain evidence="2 3">LVP_AGWG</strain>
    </source>
</reference>
<evidence type="ECO:0000313" key="2">
    <source>
        <dbReference type="EnsemblMetazoa" id="AAEL019438-PB"/>
    </source>
</evidence>
<feature type="region of interest" description="Disordered" evidence="1">
    <location>
        <begin position="208"/>
        <end position="230"/>
    </location>
</feature>
<dbReference type="EnsemblMetazoa" id="AAEL019438-RB">
    <property type="protein sequence ID" value="AAEL019438-PB"/>
    <property type="gene ID" value="AAEL019438"/>
</dbReference>
<dbReference type="AlphaFoldDB" id="A0A6I8TS80"/>
<feature type="region of interest" description="Disordered" evidence="1">
    <location>
        <begin position="56"/>
        <end position="130"/>
    </location>
</feature>
<feature type="compositionally biased region" description="Low complexity" evidence="1">
    <location>
        <begin position="76"/>
        <end position="94"/>
    </location>
</feature>
<protein>
    <submittedName>
        <fullName evidence="2">Uncharacterized protein</fullName>
    </submittedName>
</protein>
<proteinExistence type="predicted"/>
<feature type="compositionally biased region" description="Low complexity" evidence="1">
    <location>
        <begin position="110"/>
        <end position="123"/>
    </location>
</feature>
<dbReference type="OrthoDB" id="666972at2759"/>
<dbReference type="Proteomes" id="UP000008820">
    <property type="component" value="Chromosome 1"/>
</dbReference>
<dbReference type="InParanoid" id="A0A6I8TS80"/>
<reference evidence="2" key="2">
    <citation type="submission" date="2020-05" db="UniProtKB">
        <authorList>
            <consortium name="EnsemblMetazoa"/>
        </authorList>
    </citation>
    <scope>IDENTIFICATION</scope>
    <source>
        <strain evidence="2">LVP_AGWG</strain>
    </source>
</reference>
<keyword evidence="3" id="KW-1185">Reference proteome</keyword>
<feature type="compositionally biased region" description="Low complexity" evidence="1">
    <location>
        <begin position="212"/>
        <end position="224"/>
    </location>
</feature>
<evidence type="ECO:0000256" key="1">
    <source>
        <dbReference type="SAM" id="MobiDB-lite"/>
    </source>
</evidence>
<gene>
    <name evidence="2" type="primary">110681502</name>
</gene>